<evidence type="ECO:0000313" key="1">
    <source>
        <dbReference type="Ensembl" id="ENSMZEP00005034559.1"/>
    </source>
</evidence>
<organism evidence="1 2">
    <name type="scientific">Maylandia zebra</name>
    <name type="common">zebra mbuna</name>
    <dbReference type="NCBI Taxonomy" id="106582"/>
    <lineage>
        <taxon>Eukaryota</taxon>
        <taxon>Metazoa</taxon>
        <taxon>Chordata</taxon>
        <taxon>Craniata</taxon>
        <taxon>Vertebrata</taxon>
        <taxon>Euteleostomi</taxon>
        <taxon>Actinopterygii</taxon>
        <taxon>Neopterygii</taxon>
        <taxon>Teleostei</taxon>
        <taxon>Neoteleostei</taxon>
        <taxon>Acanthomorphata</taxon>
        <taxon>Ovalentaria</taxon>
        <taxon>Cichlomorphae</taxon>
        <taxon>Cichliformes</taxon>
        <taxon>Cichlidae</taxon>
        <taxon>African cichlids</taxon>
        <taxon>Pseudocrenilabrinae</taxon>
        <taxon>Haplochromini</taxon>
        <taxon>Maylandia</taxon>
        <taxon>Maylandia zebra complex</taxon>
    </lineage>
</organism>
<sequence>SYSSLRQLLIISKHPLCVSVCLSTGGLFPGDSHEYEVFRFALAQNQDIPKLVPQVDMVDTSSSFAMTYACKFIDRWRSGGARG</sequence>
<reference evidence="1" key="2">
    <citation type="submission" date="2025-09" db="UniProtKB">
        <authorList>
            <consortium name="Ensembl"/>
        </authorList>
    </citation>
    <scope>IDENTIFICATION</scope>
</reference>
<name>A0A3P9DJL1_9CICH</name>
<evidence type="ECO:0000313" key="2">
    <source>
        <dbReference type="Proteomes" id="UP000265160"/>
    </source>
</evidence>
<dbReference type="Gene3D" id="3.40.50.2300">
    <property type="match status" value="1"/>
</dbReference>
<reference evidence="1" key="1">
    <citation type="submission" date="2025-08" db="UniProtKB">
        <authorList>
            <consortium name="Ensembl"/>
        </authorList>
    </citation>
    <scope>IDENTIFICATION</scope>
</reference>
<dbReference type="STRING" id="106582.ENSMZEP00005034559"/>
<dbReference type="Ensembl" id="ENSMZET00005035772.1">
    <property type="protein sequence ID" value="ENSMZEP00005034559.1"/>
    <property type="gene ID" value="ENSMZEG00005025814.1"/>
</dbReference>
<accession>A0A3P9DJL1</accession>
<dbReference type="GeneTree" id="ENSGT00940000175513"/>
<keyword evidence="2" id="KW-1185">Reference proteome</keyword>
<dbReference type="AlphaFoldDB" id="A0A3P9DJL1"/>
<proteinExistence type="predicted"/>
<protein>
    <submittedName>
        <fullName evidence="1">Uncharacterized protein</fullName>
    </submittedName>
</protein>
<dbReference type="Proteomes" id="UP000265160">
    <property type="component" value="Unplaced"/>
</dbReference>